<evidence type="ECO:0000256" key="1">
    <source>
        <dbReference type="ARBA" id="ARBA00004651"/>
    </source>
</evidence>
<feature type="transmembrane region" description="Helical" evidence="8">
    <location>
        <begin position="142"/>
        <end position="159"/>
    </location>
</feature>
<dbReference type="GO" id="GO:0022857">
    <property type="term" value="F:transmembrane transporter activity"/>
    <property type="evidence" value="ECO:0007669"/>
    <property type="project" value="InterPro"/>
</dbReference>
<gene>
    <name evidence="10" type="ORF">SAMN00768000_3263</name>
</gene>
<evidence type="ECO:0000256" key="5">
    <source>
        <dbReference type="ARBA" id="ARBA00022692"/>
    </source>
</evidence>
<evidence type="ECO:0000259" key="9">
    <source>
        <dbReference type="PROSITE" id="PS50850"/>
    </source>
</evidence>
<evidence type="ECO:0000256" key="6">
    <source>
        <dbReference type="ARBA" id="ARBA00022989"/>
    </source>
</evidence>
<keyword evidence="5 8" id="KW-0812">Transmembrane</keyword>
<dbReference type="Gene3D" id="1.20.1720.10">
    <property type="entry name" value="Multidrug resistance protein D"/>
    <property type="match status" value="1"/>
</dbReference>
<proteinExistence type="inferred from homology"/>
<dbReference type="EMBL" id="FWWY01000001">
    <property type="protein sequence ID" value="SMC07211.1"/>
    <property type="molecule type" value="Genomic_DNA"/>
</dbReference>
<evidence type="ECO:0000256" key="8">
    <source>
        <dbReference type="SAM" id="Phobius"/>
    </source>
</evidence>
<comment type="subcellular location">
    <subcellularLocation>
        <location evidence="1">Cell membrane</location>
        <topology evidence="1">Multi-pass membrane protein</topology>
    </subcellularLocation>
</comment>
<dbReference type="SUPFAM" id="SSF103473">
    <property type="entry name" value="MFS general substrate transporter"/>
    <property type="match status" value="2"/>
</dbReference>
<dbReference type="STRING" id="28034.BFX07_06670"/>
<evidence type="ECO:0000313" key="11">
    <source>
        <dbReference type="Proteomes" id="UP000192660"/>
    </source>
</evidence>
<feature type="transmembrane region" description="Helical" evidence="8">
    <location>
        <begin position="55"/>
        <end position="74"/>
    </location>
</feature>
<keyword evidence="11" id="KW-1185">Reference proteome</keyword>
<evidence type="ECO:0000313" key="10">
    <source>
        <dbReference type="EMBL" id="SMC07211.1"/>
    </source>
</evidence>
<accession>A0A1W1WLM9</accession>
<dbReference type="RefSeq" id="WP_084661720.1">
    <property type="nucleotide sequence ID" value="NZ_FWWY01000001.1"/>
</dbReference>
<dbReference type="AlphaFoldDB" id="A0A1W1WLM9"/>
<dbReference type="PANTHER" id="PTHR42718">
    <property type="entry name" value="MAJOR FACILITATOR SUPERFAMILY MULTIDRUG TRANSPORTER MFSC"/>
    <property type="match status" value="1"/>
</dbReference>
<dbReference type="PANTHER" id="PTHR42718:SF9">
    <property type="entry name" value="MAJOR FACILITATOR SUPERFAMILY MULTIDRUG TRANSPORTER MFSC"/>
    <property type="match status" value="1"/>
</dbReference>
<dbReference type="Pfam" id="PF07690">
    <property type="entry name" value="MFS_1"/>
    <property type="match status" value="1"/>
</dbReference>
<dbReference type="PROSITE" id="PS50850">
    <property type="entry name" value="MFS"/>
    <property type="match status" value="1"/>
</dbReference>
<evidence type="ECO:0000256" key="3">
    <source>
        <dbReference type="ARBA" id="ARBA00022448"/>
    </source>
</evidence>
<dbReference type="InterPro" id="IPR004638">
    <property type="entry name" value="EmrB-like"/>
</dbReference>
<dbReference type="InterPro" id="IPR036259">
    <property type="entry name" value="MFS_trans_sf"/>
</dbReference>
<dbReference type="Gene3D" id="1.20.1250.20">
    <property type="entry name" value="MFS general substrate transporter like domains"/>
    <property type="match status" value="1"/>
</dbReference>
<keyword evidence="7 8" id="KW-0472">Membrane</keyword>
<feature type="transmembrane region" description="Helical" evidence="8">
    <location>
        <begin position="298"/>
        <end position="319"/>
    </location>
</feature>
<feature type="transmembrane region" description="Helical" evidence="8">
    <location>
        <begin position="171"/>
        <end position="192"/>
    </location>
</feature>
<feature type="transmembrane region" description="Helical" evidence="8">
    <location>
        <begin position="204"/>
        <end position="222"/>
    </location>
</feature>
<dbReference type="GO" id="GO:0005886">
    <property type="term" value="C:plasma membrane"/>
    <property type="evidence" value="ECO:0007669"/>
    <property type="project" value="UniProtKB-SubCell"/>
</dbReference>
<dbReference type="PRINTS" id="PR01036">
    <property type="entry name" value="TCRTETB"/>
</dbReference>
<keyword evidence="3" id="KW-0813">Transport</keyword>
<evidence type="ECO:0000256" key="4">
    <source>
        <dbReference type="ARBA" id="ARBA00022475"/>
    </source>
</evidence>
<feature type="transmembrane region" description="Helical" evidence="8">
    <location>
        <begin position="83"/>
        <end position="102"/>
    </location>
</feature>
<feature type="transmembrane region" description="Helical" evidence="8">
    <location>
        <begin position="234"/>
        <end position="253"/>
    </location>
</feature>
<evidence type="ECO:0000256" key="2">
    <source>
        <dbReference type="ARBA" id="ARBA00008537"/>
    </source>
</evidence>
<dbReference type="InterPro" id="IPR011701">
    <property type="entry name" value="MFS"/>
</dbReference>
<dbReference type="InterPro" id="IPR020846">
    <property type="entry name" value="MFS_dom"/>
</dbReference>
<feature type="transmembrane region" description="Helical" evidence="8">
    <location>
        <begin position="363"/>
        <end position="382"/>
    </location>
</feature>
<feature type="domain" description="Major facilitator superfamily (MFS) profile" evidence="9">
    <location>
        <begin position="17"/>
        <end position="510"/>
    </location>
</feature>
<comment type="similarity">
    <text evidence="2">Belongs to the major facilitator superfamily. EmrB family.</text>
</comment>
<dbReference type="OrthoDB" id="102502at2"/>
<feature type="transmembrane region" description="Helical" evidence="8">
    <location>
        <begin position="12"/>
        <end position="35"/>
    </location>
</feature>
<dbReference type="Proteomes" id="UP000192660">
    <property type="component" value="Unassembled WGS sequence"/>
</dbReference>
<sequence>MASRSNETEYTANWGPALFVLVIGGFMAILDTSIVNIAIPKLESVFSVNTQQVQWVVTIYLLTLGAVVPLAGWLGERFGYRRIYMTSLAVFTIGSALSGLSWSLGTLMVFRVLQATGGGLIMPITMAMLYRMVPRYRIGTAMGIWGLTAIVAPAIGPTLGGYLVEYVNWRLIFYINVPIGIIGLFLSLAFVPPFAPTSKIPLDTVGFVLAAGGLFGLLLGLSEGETWGWTSEPIVLILGASSLLLILFVLWELTTEHPLLDLRVFAHGSFAVANIITVIVTMGMFAGIFYVPLFLQTVVGYGALETGLMLMPSALATALTMGLSGRLYDKIGAKPLVIPGLLILAYTTYLLHNLSVNTPVSDVVLWLSLRGLGIGLTMMPAITAGMSRVPTALVGTGSAINNIVQRVAGSFGLAVLTAVLTHQEAVHEVYLSSAYTPISPVAENLLHTLAQYFASLGIPLTEVDPLALTLLHENILQQAFVMAMDDVFVLASWITLTGLIFAIMLKSYHAVQDSAQRPFQSSSSARQQVEM</sequence>
<dbReference type="NCBIfam" id="TIGR00711">
    <property type="entry name" value="efflux_EmrB"/>
    <property type="match status" value="1"/>
</dbReference>
<evidence type="ECO:0000256" key="7">
    <source>
        <dbReference type="ARBA" id="ARBA00023136"/>
    </source>
</evidence>
<feature type="transmembrane region" description="Helical" evidence="8">
    <location>
        <begin position="487"/>
        <end position="505"/>
    </location>
</feature>
<keyword evidence="6 8" id="KW-1133">Transmembrane helix</keyword>
<feature type="transmembrane region" description="Helical" evidence="8">
    <location>
        <begin position="331"/>
        <end position="351"/>
    </location>
</feature>
<reference evidence="11" key="1">
    <citation type="submission" date="2017-04" db="EMBL/GenBank/DDBJ databases">
        <authorList>
            <person name="Varghese N."/>
            <person name="Submissions S."/>
        </authorList>
    </citation>
    <scope>NUCLEOTIDE SEQUENCE [LARGE SCALE GENOMIC DNA]</scope>
    <source>
        <strain evidence="11">DSM 9293</strain>
    </source>
</reference>
<organism evidence="10 11">
    <name type="scientific">Sulfobacillus thermosulfidooxidans (strain DSM 9293 / VKM B-1269 / AT-1)</name>
    <dbReference type="NCBI Taxonomy" id="929705"/>
    <lineage>
        <taxon>Bacteria</taxon>
        <taxon>Bacillati</taxon>
        <taxon>Bacillota</taxon>
        <taxon>Clostridia</taxon>
        <taxon>Eubacteriales</taxon>
        <taxon>Clostridiales Family XVII. Incertae Sedis</taxon>
        <taxon>Sulfobacillus</taxon>
    </lineage>
</organism>
<name>A0A1W1WLM9_SULTA</name>
<keyword evidence="4" id="KW-1003">Cell membrane</keyword>
<feature type="transmembrane region" description="Helical" evidence="8">
    <location>
        <begin position="265"/>
        <end position="292"/>
    </location>
</feature>
<dbReference type="CDD" id="cd17503">
    <property type="entry name" value="MFS_LmrB_MDR_like"/>
    <property type="match status" value="1"/>
</dbReference>
<protein>
    <submittedName>
        <fullName evidence="10">Drug resistance transporter, EmrB/QacA subfamily</fullName>
    </submittedName>
</protein>